<dbReference type="PANTHER" id="PTHR11394:SF47">
    <property type="entry name" value="TASTE RECEPTOR TYPE 2 MEMBER 40"/>
    <property type="match status" value="1"/>
</dbReference>
<sequence>MALIQVLIAFNIIGSCSGMFLNMVIAVLSFRTSSKDAFWSPRDLLLFSIGLSSAVFGGFQFFTNMTSYIWIEVFMTFNVCINFVNVVFILTIFSSTCLTSLLCSFYCVKLVTFQHWFFTQLRSVFPSLLPWMIAGTFVISAVLLVALVGVISLTAPLLDDGTMSNCPSINETYEEEVQAVMIGLNCMIALPFLLIVVSLGVTFASLVLHVWKLQNSSSLDKSHIVAHIEAAKTMVLLLVLNVLFYLSNLLLNWNLVPRYSTLQTLCIMIYFFFWPLQALILILRTKKLSLTLSSLLLPLKMVDT</sequence>
<dbReference type="InterPro" id="IPR007960">
    <property type="entry name" value="TAS2R"/>
</dbReference>
<evidence type="ECO:0000256" key="9">
    <source>
        <dbReference type="ARBA" id="ARBA00023170"/>
    </source>
</evidence>
<organism evidence="14 15">
    <name type="scientific">Engystomops pustulosus</name>
    <name type="common">Tungara frog</name>
    <name type="synonym">Physalaemus pustulosus</name>
    <dbReference type="NCBI Taxonomy" id="76066"/>
    <lineage>
        <taxon>Eukaryota</taxon>
        <taxon>Metazoa</taxon>
        <taxon>Chordata</taxon>
        <taxon>Craniata</taxon>
        <taxon>Vertebrata</taxon>
        <taxon>Euteleostomi</taxon>
        <taxon>Amphibia</taxon>
        <taxon>Batrachia</taxon>
        <taxon>Anura</taxon>
        <taxon>Neobatrachia</taxon>
        <taxon>Hyloidea</taxon>
        <taxon>Leptodactylidae</taxon>
        <taxon>Leiuperinae</taxon>
        <taxon>Engystomops</taxon>
    </lineage>
</organism>
<feature type="transmembrane region" description="Helical" evidence="13">
    <location>
        <begin position="6"/>
        <end position="32"/>
    </location>
</feature>
<evidence type="ECO:0000256" key="2">
    <source>
        <dbReference type="ARBA" id="ARBA00007376"/>
    </source>
</evidence>
<feature type="transmembrane region" description="Helical" evidence="13">
    <location>
        <begin position="128"/>
        <end position="155"/>
    </location>
</feature>
<keyword evidence="4 12" id="KW-0716">Sensory transduction</keyword>
<evidence type="ECO:0000256" key="1">
    <source>
        <dbReference type="ARBA" id="ARBA00004141"/>
    </source>
</evidence>
<dbReference type="Gene3D" id="1.20.1070.10">
    <property type="entry name" value="Rhodopsin 7-helix transmembrane proteins"/>
    <property type="match status" value="1"/>
</dbReference>
<proteinExistence type="inferred from homology"/>
<feature type="transmembrane region" description="Helical" evidence="13">
    <location>
        <begin position="188"/>
        <end position="213"/>
    </location>
</feature>
<gene>
    <name evidence="14" type="ORF">GDO81_025942</name>
</gene>
<evidence type="ECO:0000313" key="14">
    <source>
        <dbReference type="EMBL" id="KAG8548254.1"/>
    </source>
</evidence>
<feature type="transmembrane region" description="Helical" evidence="13">
    <location>
        <begin position="44"/>
        <end position="63"/>
    </location>
</feature>
<protein>
    <recommendedName>
        <fullName evidence="12">Taste receptor type 2</fullName>
    </recommendedName>
</protein>
<keyword evidence="6 13" id="KW-1133">Transmembrane helix</keyword>
<keyword evidence="9 12" id="KW-0675">Receptor</keyword>
<name>A0AAV6ZFW7_ENGPU</name>
<keyword evidence="5 12" id="KW-0812">Transmembrane</keyword>
<evidence type="ECO:0000256" key="12">
    <source>
        <dbReference type="RuleBase" id="RU004424"/>
    </source>
</evidence>
<keyword evidence="10 12" id="KW-0807">Transducer</keyword>
<feature type="transmembrane region" description="Helical" evidence="13">
    <location>
        <begin position="83"/>
        <end position="108"/>
    </location>
</feature>
<dbReference type="EMBL" id="WNYA01000455">
    <property type="protein sequence ID" value="KAG8548254.1"/>
    <property type="molecule type" value="Genomic_DNA"/>
</dbReference>
<keyword evidence="3 12" id="KW-0919">Taste</keyword>
<evidence type="ECO:0000256" key="4">
    <source>
        <dbReference type="ARBA" id="ARBA00022606"/>
    </source>
</evidence>
<dbReference type="GO" id="GO:0004930">
    <property type="term" value="F:G protein-coupled receptor activity"/>
    <property type="evidence" value="ECO:0007669"/>
    <property type="project" value="UniProtKB-KW"/>
</dbReference>
<evidence type="ECO:0000256" key="3">
    <source>
        <dbReference type="ARBA" id="ARBA00022480"/>
    </source>
</evidence>
<evidence type="ECO:0000256" key="13">
    <source>
        <dbReference type="SAM" id="Phobius"/>
    </source>
</evidence>
<dbReference type="Proteomes" id="UP000824782">
    <property type="component" value="Unassembled WGS sequence"/>
</dbReference>
<dbReference type="AlphaFoldDB" id="A0AAV6ZFW7"/>
<reference evidence="14" key="1">
    <citation type="thesis" date="2020" institute="ProQuest LLC" country="789 East Eisenhower Parkway, Ann Arbor, MI, USA">
        <title>Comparative Genomics and Chromosome Evolution.</title>
        <authorList>
            <person name="Mudd A.B."/>
        </authorList>
    </citation>
    <scope>NUCLEOTIDE SEQUENCE</scope>
    <source>
        <strain evidence="14">237g6f4</strain>
        <tissue evidence="14">Blood</tissue>
    </source>
</reference>
<keyword evidence="8 12" id="KW-0472">Membrane</keyword>
<comment type="caution">
    <text evidence="14">The sequence shown here is derived from an EMBL/GenBank/DDBJ whole genome shotgun (WGS) entry which is preliminary data.</text>
</comment>
<comment type="similarity">
    <text evidence="2 11">Belongs to the G-protein coupled receptor T2R family.</text>
</comment>
<keyword evidence="15" id="KW-1185">Reference proteome</keyword>
<evidence type="ECO:0000256" key="11">
    <source>
        <dbReference type="RuleBase" id="RU004423"/>
    </source>
</evidence>
<feature type="transmembrane region" description="Helical" evidence="13">
    <location>
        <begin position="234"/>
        <end position="256"/>
    </location>
</feature>
<comment type="subcellular location">
    <subcellularLocation>
        <location evidence="1 12">Membrane</location>
        <topology evidence="1 12">Multi-pass membrane protein</topology>
    </subcellularLocation>
</comment>
<dbReference type="GO" id="GO:0033038">
    <property type="term" value="F:bitter taste receptor activity"/>
    <property type="evidence" value="ECO:0007669"/>
    <property type="project" value="InterPro"/>
</dbReference>
<dbReference type="GO" id="GO:0016020">
    <property type="term" value="C:membrane"/>
    <property type="evidence" value="ECO:0007669"/>
    <property type="project" value="UniProtKB-SubCell"/>
</dbReference>
<evidence type="ECO:0000313" key="15">
    <source>
        <dbReference type="Proteomes" id="UP000824782"/>
    </source>
</evidence>
<evidence type="ECO:0000256" key="7">
    <source>
        <dbReference type="ARBA" id="ARBA00023040"/>
    </source>
</evidence>
<keyword evidence="7 12" id="KW-0297">G-protein coupled receptor</keyword>
<evidence type="ECO:0000256" key="6">
    <source>
        <dbReference type="ARBA" id="ARBA00022989"/>
    </source>
</evidence>
<accession>A0AAV6ZFW7</accession>
<dbReference type="PANTHER" id="PTHR11394">
    <property type="entry name" value="TASTE RECEPTOR TYPE 2"/>
    <property type="match status" value="1"/>
</dbReference>
<evidence type="ECO:0000256" key="10">
    <source>
        <dbReference type="ARBA" id="ARBA00023224"/>
    </source>
</evidence>
<feature type="transmembrane region" description="Helical" evidence="13">
    <location>
        <begin position="262"/>
        <end position="283"/>
    </location>
</feature>
<dbReference type="Pfam" id="PF05296">
    <property type="entry name" value="TAS2R"/>
    <property type="match status" value="1"/>
</dbReference>
<evidence type="ECO:0000256" key="5">
    <source>
        <dbReference type="ARBA" id="ARBA00022692"/>
    </source>
</evidence>
<evidence type="ECO:0000256" key="8">
    <source>
        <dbReference type="ARBA" id="ARBA00023136"/>
    </source>
</evidence>